<gene>
    <name evidence="1" type="ORF">V6N12_013998</name>
</gene>
<comment type="caution">
    <text evidence="1">The sequence shown here is derived from an EMBL/GenBank/DDBJ whole genome shotgun (WGS) entry which is preliminary data.</text>
</comment>
<accession>A0ABR2BF86</accession>
<name>A0ABR2BF86_9ROSI</name>
<dbReference type="Proteomes" id="UP001472677">
    <property type="component" value="Unassembled WGS sequence"/>
</dbReference>
<organism evidence="1 2">
    <name type="scientific">Hibiscus sabdariffa</name>
    <name type="common">roselle</name>
    <dbReference type="NCBI Taxonomy" id="183260"/>
    <lineage>
        <taxon>Eukaryota</taxon>
        <taxon>Viridiplantae</taxon>
        <taxon>Streptophyta</taxon>
        <taxon>Embryophyta</taxon>
        <taxon>Tracheophyta</taxon>
        <taxon>Spermatophyta</taxon>
        <taxon>Magnoliopsida</taxon>
        <taxon>eudicotyledons</taxon>
        <taxon>Gunneridae</taxon>
        <taxon>Pentapetalae</taxon>
        <taxon>rosids</taxon>
        <taxon>malvids</taxon>
        <taxon>Malvales</taxon>
        <taxon>Malvaceae</taxon>
        <taxon>Malvoideae</taxon>
        <taxon>Hibiscus</taxon>
    </lineage>
</organism>
<evidence type="ECO:0000313" key="2">
    <source>
        <dbReference type="Proteomes" id="UP001472677"/>
    </source>
</evidence>
<dbReference type="EMBL" id="JBBPBM010000123">
    <property type="protein sequence ID" value="KAK8505788.1"/>
    <property type="molecule type" value="Genomic_DNA"/>
</dbReference>
<evidence type="ECO:0000313" key="1">
    <source>
        <dbReference type="EMBL" id="KAK8505788.1"/>
    </source>
</evidence>
<sequence length="107" mass="11713">MRQPYGGCGKPLMGAKTKGSDWISRQQLRCQLENGLHPGLEESRVGLLPCQLGLLRARVGELEDSSAEAGEGVAALKQKGQNHTSFRVLTFLVLGPKWIKCLQWAPN</sequence>
<keyword evidence="2" id="KW-1185">Reference proteome</keyword>
<reference evidence="1 2" key="1">
    <citation type="journal article" date="2024" name="G3 (Bethesda)">
        <title>Genome assembly of Hibiscus sabdariffa L. provides insights into metabolisms of medicinal natural products.</title>
        <authorList>
            <person name="Kim T."/>
        </authorList>
    </citation>
    <scope>NUCLEOTIDE SEQUENCE [LARGE SCALE GENOMIC DNA]</scope>
    <source>
        <strain evidence="1">TK-2024</strain>
        <tissue evidence="1">Old leaves</tissue>
    </source>
</reference>
<protein>
    <submittedName>
        <fullName evidence="1">Uncharacterized protein</fullName>
    </submittedName>
</protein>
<proteinExistence type="predicted"/>